<dbReference type="AlphaFoldDB" id="A0A8S9MEQ1"/>
<evidence type="ECO:0000313" key="3">
    <source>
        <dbReference type="EMBL" id="KAF3547210.1"/>
    </source>
</evidence>
<evidence type="ECO:0000313" key="4">
    <source>
        <dbReference type="Proteomes" id="UP000266723"/>
    </source>
</evidence>
<evidence type="ECO:0000256" key="1">
    <source>
        <dbReference type="SAM" id="MobiDB-lite"/>
    </source>
</evidence>
<dbReference type="EMBL" id="QGKV02000832">
    <property type="protein sequence ID" value="KAF3547210.1"/>
    <property type="molecule type" value="Genomic_DNA"/>
</dbReference>
<comment type="caution">
    <text evidence="2">The sequence shown here is derived from an EMBL/GenBank/DDBJ whole genome shotgun (WGS) entry which is preliminary data.</text>
</comment>
<feature type="region of interest" description="Disordered" evidence="1">
    <location>
        <begin position="64"/>
        <end position="156"/>
    </location>
</feature>
<name>A0A8S9MEQ1_BRACR</name>
<reference evidence="2" key="1">
    <citation type="submission" date="2019-12" db="EMBL/GenBank/DDBJ databases">
        <title>Genome sequencing and annotation of Brassica cretica.</title>
        <authorList>
            <person name="Studholme D.J."/>
            <person name="Sarris P.F."/>
        </authorList>
    </citation>
    <scope>NUCLEOTIDE SEQUENCE</scope>
    <source>
        <strain evidence="2">PFS-102/07</strain>
        <tissue evidence="2">Leaf</tissue>
    </source>
</reference>
<sequence>MHLRMILLENEEQPYDYDTCTGTYDDTVFASISDGSLQLYDVYISKCACLSSRSLVLSSLLISESQESSFPDHEQDDHEHGRYAPRGRTGMVDGVLFRQGDVQGKSPGEEVDEEEEEERGEDDEELEIIHGVFEDGLVVQVPREGEHEEDDHEEET</sequence>
<evidence type="ECO:0000313" key="2">
    <source>
        <dbReference type="EMBL" id="KAF2616119.1"/>
    </source>
</evidence>
<dbReference type="EMBL" id="QGKY02000089">
    <property type="protein sequence ID" value="KAF2616119.1"/>
    <property type="molecule type" value="Genomic_DNA"/>
</dbReference>
<feature type="compositionally biased region" description="Basic and acidic residues" evidence="1">
    <location>
        <begin position="70"/>
        <end position="82"/>
    </location>
</feature>
<accession>A0A8S9MEQ1</accession>
<gene>
    <name evidence="3" type="ORF">DY000_02000853</name>
    <name evidence="2" type="ORF">F2Q70_00007661</name>
</gene>
<reference evidence="3 4" key="3">
    <citation type="journal article" date="2020" name="BMC Genomics">
        <title>Intraspecific diversification of the crop wild relative Brassica cretica Lam. using demographic model selection.</title>
        <authorList>
            <person name="Kioukis A."/>
            <person name="Michalopoulou V.A."/>
            <person name="Briers L."/>
            <person name="Pirintsos S."/>
            <person name="Studholme D.J."/>
            <person name="Pavlidis P."/>
            <person name="Sarris P.F."/>
        </authorList>
    </citation>
    <scope>NUCLEOTIDE SEQUENCE [LARGE SCALE GENOMIC DNA]</scope>
    <source>
        <strain evidence="4">cv. PFS-1207/04</strain>
        <strain evidence="3">PFS-1207/04</strain>
    </source>
</reference>
<reference evidence="3" key="2">
    <citation type="submission" date="2019-12" db="EMBL/GenBank/DDBJ databases">
        <authorList>
            <person name="Studholme D.J."/>
            <person name="Sarris P."/>
        </authorList>
    </citation>
    <scope>NUCLEOTIDE SEQUENCE</scope>
    <source>
        <strain evidence="3">PFS-1207/04</strain>
        <tissue evidence="3">Leaf</tissue>
    </source>
</reference>
<keyword evidence="4" id="KW-1185">Reference proteome</keyword>
<protein>
    <submittedName>
        <fullName evidence="2">Uncharacterized protein</fullName>
    </submittedName>
</protein>
<organism evidence="2">
    <name type="scientific">Brassica cretica</name>
    <name type="common">Mustard</name>
    <dbReference type="NCBI Taxonomy" id="69181"/>
    <lineage>
        <taxon>Eukaryota</taxon>
        <taxon>Viridiplantae</taxon>
        <taxon>Streptophyta</taxon>
        <taxon>Embryophyta</taxon>
        <taxon>Tracheophyta</taxon>
        <taxon>Spermatophyta</taxon>
        <taxon>Magnoliopsida</taxon>
        <taxon>eudicotyledons</taxon>
        <taxon>Gunneridae</taxon>
        <taxon>Pentapetalae</taxon>
        <taxon>rosids</taxon>
        <taxon>malvids</taxon>
        <taxon>Brassicales</taxon>
        <taxon>Brassicaceae</taxon>
        <taxon>Brassiceae</taxon>
        <taxon>Brassica</taxon>
    </lineage>
</organism>
<feature type="compositionally biased region" description="Acidic residues" evidence="1">
    <location>
        <begin position="109"/>
        <end position="126"/>
    </location>
</feature>
<proteinExistence type="predicted"/>
<feature type="compositionally biased region" description="Acidic residues" evidence="1">
    <location>
        <begin position="147"/>
        <end position="156"/>
    </location>
</feature>
<dbReference type="Proteomes" id="UP000266723">
    <property type="component" value="Unassembled WGS sequence"/>
</dbReference>